<comment type="caution">
    <text evidence="3">The sequence shown here is derived from an EMBL/GenBank/DDBJ whole genome shotgun (WGS) entry which is preliminary data.</text>
</comment>
<keyword evidence="2" id="KW-1133">Transmembrane helix</keyword>
<accession>A0A511DCP4</accession>
<feature type="compositionally biased region" description="Basic residues" evidence="1">
    <location>
        <begin position="90"/>
        <end position="106"/>
    </location>
</feature>
<gene>
    <name evidence="3" type="ORF">PSU4_15300</name>
</gene>
<feature type="region of interest" description="Disordered" evidence="1">
    <location>
        <begin position="57"/>
        <end position="106"/>
    </location>
</feature>
<name>A0A511DCP4_9PSEU</name>
<dbReference type="EMBL" id="BJVJ01000010">
    <property type="protein sequence ID" value="GEL22576.1"/>
    <property type="molecule type" value="Genomic_DNA"/>
</dbReference>
<feature type="transmembrane region" description="Helical" evidence="2">
    <location>
        <begin position="6"/>
        <end position="27"/>
    </location>
</feature>
<reference evidence="3 4" key="1">
    <citation type="submission" date="2019-07" db="EMBL/GenBank/DDBJ databases">
        <title>Whole genome shotgun sequence of Pseudonocardia sulfidoxydans NBRC 16205.</title>
        <authorList>
            <person name="Hosoyama A."/>
            <person name="Uohara A."/>
            <person name="Ohji S."/>
            <person name="Ichikawa N."/>
        </authorList>
    </citation>
    <scope>NUCLEOTIDE SEQUENCE [LARGE SCALE GENOMIC DNA]</scope>
    <source>
        <strain evidence="3 4">NBRC 16205</strain>
    </source>
</reference>
<dbReference type="AlphaFoldDB" id="A0A511DCP4"/>
<evidence type="ECO:0000313" key="3">
    <source>
        <dbReference type="EMBL" id="GEL22576.1"/>
    </source>
</evidence>
<dbReference type="Proteomes" id="UP000321685">
    <property type="component" value="Unassembled WGS sequence"/>
</dbReference>
<proteinExistence type="predicted"/>
<organism evidence="3 4">
    <name type="scientific">Pseudonocardia sulfidoxydans NBRC 16205</name>
    <dbReference type="NCBI Taxonomy" id="1223511"/>
    <lineage>
        <taxon>Bacteria</taxon>
        <taxon>Bacillati</taxon>
        <taxon>Actinomycetota</taxon>
        <taxon>Actinomycetes</taxon>
        <taxon>Pseudonocardiales</taxon>
        <taxon>Pseudonocardiaceae</taxon>
        <taxon>Pseudonocardia</taxon>
    </lineage>
</organism>
<keyword evidence="2" id="KW-0812">Transmembrane</keyword>
<evidence type="ECO:0000313" key="4">
    <source>
        <dbReference type="Proteomes" id="UP000321685"/>
    </source>
</evidence>
<keyword evidence="4" id="KW-1185">Reference proteome</keyword>
<evidence type="ECO:0000256" key="2">
    <source>
        <dbReference type="SAM" id="Phobius"/>
    </source>
</evidence>
<sequence length="106" mass="11625">MTISVLAWVLVGVAGWLVVAMAAALVIGRFFHLREKAIGQDRPPMPVRRARPVALPVVDRTPPPADGTPSDTGRELLGRQVPRIPQQRRAVPRGRRPRIGPSTRRG</sequence>
<keyword evidence="2" id="KW-0472">Membrane</keyword>
<protein>
    <submittedName>
        <fullName evidence="3">Uncharacterized protein</fullName>
    </submittedName>
</protein>
<dbReference type="RefSeq" id="WP_147104112.1">
    <property type="nucleotide sequence ID" value="NZ_BJVJ01000010.1"/>
</dbReference>
<evidence type="ECO:0000256" key="1">
    <source>
        <dbReference type="SAM" id="MobiDB-lite"/>
    </source>
</evidence>